<dbReference type="InterPro" id="IPR000073">
    <property type="entry name" value="AB_hydrolase_1"/>
</dbReference>
<organism evidence="2 3">
    <name type="scientific">Salinicoccus halodurans</name>
    <dbReference type="NCBI Taxonomy" id="407035"/>
    <lineage>
        <taxon>Bacteria</taxon>
        <taxon>Bacillati</taxon>
        <taxon>Bacillota</taxon>
        <taxon>Bacilli</taxon>
        <taxon>Bacillales</taxon>
        <taxon>Staphylococcaceae</taxon>
        <taxon>Salinicoccus</taxon>
    </lineage>
</organism>
<dbReference type="RefSeq" id="WP_052749836.1">
    <property type="nucleotide sequence ID" value="NZ_CP011366.1"/>
</dbReference>
<gene>
    <name evidence="2" type="ORF">SAMN05216235_0188</name>
</gene>
<reference evidence="2 3" key="1">
    <citation type="submission" date="2016-10" db="EMBL/GenBank/DDBJ databases">
        <authorList>
            <person name="Varghese N."/>
            <person name="Submissions S."/>
        </authorList>
    </citation>
    <scope>NUCLEOTIDE SEQUENCE [LARGE SCALE GENOMIC DNA]</scope>
    <source>
        <strain evidence="2 3">CGMCC 1.6501</strain>
    </source>
</reference>
<dbReference type="PANTHER" id="PTHR43798">
    <property type="entry name" value="MONOACYLGLYCEROL LIPASE"/>
    <property type="match status" value="1"/>
</dbReference>
<dbReference type="GO" id="GO:0047372">
    <property type="term" value="F:monoacylglycerol lipase activity"/>
    <property type="evidence" value="ECO:0007669"/>
    <property type="project" value="TreeGrafter"/>
</dbReference>
<accession>A0AA94HCF2</accession>
<evidence type="ECO:0000259" key="1">
    <source>
        <dbReference type="Pfam" id="PF12697"/>
    </source>
</evidence>
<dbReference type="Proteomes" id="UP000183090">
    <property type="component" value="Unassembled WGS sequence"/>
</dbReference>
<dbReference type="GO" id="GO:0016020">
    <property type="term" value="C:membrane"/>
    <property type="evidence" value="ECO:0007669"/>
    <property type="project" value="TreeGrafter"/>
</dbReference>
<dbReference type="InterPro" id="IPR050266">
    <property type="entry name" value="AB_hydrolase_sf"/>
</dbReference>
<dbReference type="EMBL" id="FOTB01000001">
    <property type="protein sequence ID" value="SFK52942.1"/>
    <property type="molecule type" value="Genomic_DNA"/>
</dbReference>
<protein>
    <submittedName>
        <fullName evidence="2">Pimeloyl-ACP methyl ester carboxylesterase</fullName>
    </submittedName>
</protein>
<dbReference type="PANTHER" id="PTHR43798:SF5">
    <property type="entry name" value="MONOACYLGLYCEROL LIPASE ABHD6"/>
    <property type="match status" value="1"/>
</dbReference>
<dbReference type="GO" id="GO:0046464">
    <property type="term" value="P:acylglycerol catabolic process"/>
    <property type="evidence" value="ECO:0007669"/>
    <property type="project" value="TreeGrafter"/>
</dbReference>
<dbReference type="InterPro" id="IPR029058">
    <property type="entry name" value="AB_hydrolase_fold"/>
</dbReference>
<dbReference type="Gene3D" id="3.40.50.1820">
    <property type="entry name" value="alpha/beta hydrolase"/>
    <property type="match status" value="1"/>
</dbReference>
<sequence length="250" mass="28566">MQLYYEETGAQDAPVIVFIHGIGAGSWMWWEQTEEFEDYRCINVDLPGHGNSVDVPWVSVDDTAGKIIQLIEGNFPGERVHIVGLSLGGHMVMELILKYPGMFQSAFVSGITTRPAINWLTGKIQIYMFERMKNNPKAVERLAEERYRLEGERKIQFKRDLDKMSMETYSEIVDEVLRFKLHDGFRTVDVPLMVTAGEDESAIIKESVFEIPEMMPNASGKLIPQAGHGWNVTMPKTFNKECRHWIEAHA</sequence>
<comment type="caution">
    <text evidence="2">The sequence shown here is derived from an EMBL/GenBank/DDBJ whole genome shotgun (WGS) entry which is preliminary data.</text>
</comment>
<evidence type="ECO:0000313" key="3">
    <source>
        <dbReference type="Proteomes" id="UP000183090"/>
    </source>
</evidence>
<dbReference type="AlphaFoldDB" id="A0AA94HCF2"/>
<name>A0AA94HCF2_9STAP</name>
<feature type="domain" description="AB hydrolase-1" evidence="1">
    <location>
        <begin position="16"/>
        <end position="239"/>
    </location>
</feature>
<proteinExistence type="predicted"/>
<dbReference type="Pfam" id="PF12697">
    <property type="entry name" value="Abhydrolase_6"/>
    <property type="match status" value="1"/>
</dbReference>
<evidence type="ECO:0000313" key="2">
    <source>
        <dbReference type="EMBL" id="SFK52942.1"/>
    </source>
</evidence>
<dbReference type="SUPFAM" id="SSF53474">
    <property type="entry name" value="alpha/beta-Hydrolases"/>
    <property type="match status" value="1"/>
</dbReference>